<reference evidence="2" key="1">
    <citation type="submission" date="2022-02" db="EMBL/GenBank/DDBJ databases">
        <authorList>
            <person name="King R."/>
        </authorList>
    </citation>
    <scope>NUCLEOTIDE SEQUENCE</scope>
</reference>
<feature type="compositionally biased region" description="Basic and acidic residues" evidence="1">
    <location>
        <begin position="80"/>
        <end position="91"/>
    </location>
</feature>
<feature type="compositionally biased region" description="Basic and acidic residues" evidence="1">
    <location>
        <begin position="23"/>
        <end position="32"/>
    </location>
</feature>
<evidence type="ECO:0000256" key="1">
    <source>
        <dbReference type="SAM" id="MobiDB-lite"/>
    </source>
</evidence>
<reference evidence="2" key="2">
    <citation type="submission" date="2022-10" db="EMBL/GenBank/DDBJ databases">
        <authorList>
            <consortium name="ENA_rothamsted_submissions"/>
            <consortium name="culmorum"/>
            <person name="King R."/>
        </authorList>
    </citation>
    <scope>NUCLEOTIDE SEQUENCE</scope>
</reference>
<accession>A0A9P0J6C2</accession>
<dbReference type="EMBL" id="OU899036">
    <property type="protein sequence ID" value="CAH1731123.1"/>
    <property type="molecule type" value="Genomic_DNA"/>
</dbReference>
<feature type="region of interest" description="Disordered" evidence="1">
    <location>
        <begin position="23"/>
        <end position="50"/>
    </location>
</feature>
<dbReference type="AlphaFoldDB" id="A0A9P0J6C2"/>
<name>A0A9P0J6C2_APHGO</name>
<evidence type="ECO:0000313" key="3">
    <source>
        <dbReference type="Proteomes" id="UP001154329"/>
    </source>
</evidence>
<dbReference type="Proteomes" id="UP001154329">
    <property type="component" value="Chromosome 3"/>
</dbReference>
<keyword evidence="3" id="KW-1185">Reference proteome</keyword>
<proteinExistence type="predicted"/>
<gene>
    <name evidence="2" type="ORF">APHIGO_LOCUS7908</name>
</gene>
<organism evidence="2 3">
    <name type="scientific">Aphis gossypii</name>
    <name type="common">Cotton aphid</name>
    <dbReference type="NCBI Taxonomy" id="80765"/>
    <lineage>
        <taxon>Eukaryota</taxon>
        <taxon>Metazoa</taxon>
        <taxon>Ecdysozoa</taxon>
        <taxon>Arthropoda</taxon>
        <taxon>Hexapoda</taxon>
        <taxon>Insecta</taxon>
        <taxon>Pterygota</taxon>
        <taxon>Neoptera</taxon>
        <taxon>Paraneoptera</taxon>
        <taxon>Hemiptera</taxon>
        <taxon>Sternorrhyncha</taxon>
        <taxon>Aphidomorpha</taxon>
        <taxon>Aphidoidea</taxon>
        <taxon>Aphididae</taxon>
        <taxon>Aphidini</taxon>
        <taxon>Aphis</taxon>
        <taxon>Aphis</taxon>
    </lineage>
</organism>
<feature type="region of interest" description="Disordered" evidence="1">
    <location>
        <begin position="74"/>
        <end position="94"/>
    </location>
</feature>
<protein>
    <submittedName>
        <fullName evidence="2">Uncharacterized protein</fullName>
    </submittedName>
</protein>
<feature type="compositionally biased region" description="Basic residues" evidence="1">
    <location>
        <begin position="38"/>
        <end position="49"/>
    </location>
</feature>
<sequence length="189" mass="21673">MKPKKVAKPVLQEKGRKRVEFPGRLEQPKPKAAEWTTVKKKERKKKSQKRVVPNEVRILLEEIQKARDNKHGGYVLNWAPKRDEGSEKPKVTSEVTEAQMIKNLWDELAKKKCAPRLKRLKKVGKDRLHEDPENEETRTLLQKASLDIRLAGERNPHIIVHGVGIEVKDDEVTVLLEEQNESSVTLATG</sequence>
<evidence type="ECO:0000313" key="2">
    <source>
        <dbReference type="EMBL" id="CAH1731123.1"/>
    </source>
</evidence>